<dbReference type="GeneID" id="28958687"/>
<evidence type="ECO:0000313" key="1">
    <source>
        <dbReference type="EMBL" id="KNA95272.1"/>
    </source>
</evidence>
<dbReference type="RefSeq" id="XP_018233318.1">
    <property type="nucleotide sequence ID" value="XM_018398010.1"/>
</dbReference>
<gene>
    <name evidence="1" type="ORF">FOXG_17981</name>
</gene>
<reference evidence="1" key="1">
    <citation type="submission" date="2007-04" db="EMBL/GenBank/DDBJ databases">
        <authorList>
            <consortium name="The Broad Institute Genome Sequencing Platform"/>
            <person name="Birren B."/>
            <person name="Lander E."/>
            <person name="Galagan J."/>
            <person name="Nusbaum C."/>
            <person name="Devon K."/>
            <person name="Ma L.-J."/>
            <person name="Jaffe D."/>
            <person name="Butler J."/>
            <person name="Alvarez P."/>
            <person name="Gnerre S."/>
            <person name="Grabherr M."/>
            <person name="Kleber M."/>
            <person name="Mauceli E."/>
            <person name="Brockman W."/>
            <person name="MacCallum I.A."/>
            <person name="Young S."/>
            <person name="LaButti K."/>
            <person name="DeCaprio D."/>
            <person name="Crawford M."/>
            <person name="Koehrsen M."/>
            <person name="Engels R."/>
            <person name="Montgomery P."/>
            <person name="Pearson M."/>
            <person name="Howarth C."/>
            <person name="Larson L."/>
            <person name="White J."/>
            <person name="O'Leary S."/>
            <person name="Kodira C."/>
            <person name="Zeng Q."/>
            <person name="Yandava C."/>
            <person name="Alvarado L."/>
            <person name="Kistler C."/>
            <person name="Shim W.-B."/>
            <person name="Kang S."/>
            <person name="Woloshuk C."/>
        </authorList>
    </citation>
    <scope>NUCLEOTIDE SEQUENCE</scope>
    <source>
        <strain evidence="1">4287</strain>
    </source>
</reference>
<accession>A0A0J9U8Y3</accession>
<dbReference type="KEGG" id="fox:FOXG_17981"/>
<reference evidence="1" key="2">
    <citation type="journal article" date="2010" name="Nature">
        <title>Comparative genomics reveals mobile pathogenicity chromosomes in Fusarium.</title>
        <authorList>
            <person name="Ma L.J."/>
            <person name="van der Does H.C."/>
            <person name="Borkovich K.A."/>
            <person name="Coleman J.J."/>
            <person name="Daboussi M.J."/>
            <person name="Di Pietro A."/>
            <person name="Dufresne M."/>
            <person name="Freitag M."/>
            <person name="Grabherr M."/>
            <person name="Henrissat B."/>
            <person name="Houterman P.M."/>
            <person name="Kang S."/>
            <person name="Shim W.B."/>
            <person name="Woloshuk C."/>
            <person name="Xie X."/>
            <person name="Xu J.R."/>
            <person name="Antoniw J."/>
            <person name="Baker S.E."/>
            <person name="Bluhm B.H."/>
            <person name="Breakspear A."/>
            <person name="Brown D.W."/>
            <person name="Butchko R.A."/>
            <person name="Chapman S."/>
            <person name="Coulson R."/>
            <person name="Coutinho P.M."/>
            <person name="Danchin E.G."/>
            <person name="Diener A."/>
            <person name="Gale L.R."/>
            <person name="Gardiner D.M."/>
            <person name="Goff S."/>
            <person name="Hammond-Kosack K.E."/>
            <person name="Hilburn K."/>
            <person name="Hua-Van A."/>
            <person name="Jonkers W."/>
            <person name="Kazan K."/>
            <person name="Kodira C.D."/>
            <person name="Koehrsen M."/>
            <person name="Kumar L."/>
            <person name="Lee Y.H."/>
            <person name="Li L."/>
            <person name="Manners J.M."/>
            <person name="Miranda-Saavedra D."/>
            <person name="Mukherjee M."/>
            <person name="Park G."/>
            <person name="Park J."/>
            <person name="Park S.Y."/>
            <person name="Proctor R.H."/>
            <person name="Regev A."/>
            <person name="Ruiz-Roldan M.C."/>
            <person name="Sain D."/>
            <person name="Sakthikumar S."/>
            <person name="Sykes S."/>
            <person name="Schwartz D.C."/>
            <person name="Turgeon B.G."/>
            <person name="Wapinski I."/>
            <person name="Yoder O."/>
            <person name="Young S."/>
            <person name="Zeng Q."/>
            <person name="Zhou S."/>
            <person name="Galagan J."/>
            <person name="Cuomo C.A."/>
            <person name="Kistler H.C."/>
            <person name="Rep M."/>
        </authorList>
    </citation>
    <scope>NUCLEOTIDE SEQUENCE [LARGE SCALE GENOMIC DNA]</scope>
    <source>
        <strain evidence="1">4287</strain>
    </source>
</reference>
<dbReference type="VEuPathDB" id="FungiDB:FOXG_17981"/>
<dbReference type="Proteomes" id="UP000009097">
    <property type="component" value="Unassembled WGS sequence"/>
</dbReference>
<name>A0A0J9U8Y3_FUSO4</name>
<sequence>MMASMESISPFFKDPDSLGFNHYLKSIHFACRLGNSRSSSDFCPIVQSSDQHLHRRANVYQHHICVIIFTKCFLCLCPLDVLCVPFIQACSFSAWRRSRALWRG</sequence>
<dbReference type="EMBL" id="DS231696">
    <property type="protein sequence ID" value="KNA95272.1"/>
    <property type="molecule type" value="Genomic_DNA"/>
</dbReference>
<dbReference type="AlphaFoldDB" id="A0A0J9U8Y3"/>
<proteinExistence type="predicted"/>
<protein>
    <submittedName>
        <fullName evidence="1">Uncharacterized protein</fullName>
    </submittedName>
</protein>
<organism evidence="1 2">
    <name type="scientific">Fusarium oxysporum f. sp. lycopersici (strain 4287 / CBS 123668 / FGSC 9935 / NRRL 34936)</name>
    <name type="common">Fusarium vascular wilt of tomato</name>
    <dbReference type="NCBI Taxonomy" id="426428"/>
    <lineage>
        <taxon>Eukaryota</taxon>
        <taxon>Fungi</taxon>
        <taxon>Dikarya</taxon>
        <taxon>Ascomycota</taxon>
        <taxon>Pezizomycotina</taxon>
        <taxon>Sordariomycetes</taxon>
        <taxon>Hypocreomycetidae</taxon>
        <taxon>Hypocreales</taxon>
        <taxon>Nectriaceae</taxon>
        <taxon>Fusarium</taxon>
        <taxon>Fusarium oxysporum species complex</taxon>
    </lineage>
</organism>
<feature type="non-terminal residue" evidence="1">
    <location>
        <position position="104"/>
    </location>
</feature>
<evidence type="ECO:0000313" key="2">
    <source>
        <dbReference type="Proteomes" id="UP000009097"/>
    </source>
</evidence>